<organism evidence="1 2">
    <name type="scientific">Ruminococcus bicirculans</name>
    <name type="common">ex Wegman et al. 2014</name>
    <dbReference type="NCBI Taxonomy" id="1160721"/>
    <lineage>
        <taxon>Bacteria</taxon>
        <taxon>Bacillati</taxon>
        <taxon>Bacillota</taxon>
        <taxon>Clostridia</taxon>
        <taxon>Eubacteriales</taxon>
        <taxon>Oscillospiraceae</taxon>
        <taxon>Ruminococcus</taxon>
    </lineage>
</organism>
<protein>
    <recommendedName>
        <fullName evidence="3">Uracil-DNA glycosylase-like domain-containing protein</fullName>
    </recommendedName>
</protein>
<evidence type="ECO:0008006" key="3">
    <source>
        <dbReference type="Google" id="ProtNLM"/>
    </source>
</evidence>
<name>A0AAW6EF73_9FIRM</name>
<comment type="caution">
    <text evidence="1">The sequence shown here is derived from an EMBL/GenBank/DDBJ whole genome shotgun (WGS) entry which is preliminary data.</text>
</comment>
<dbReference type="Proteomes" id="UP001213042">
    <property type="component" value="Unassembled WGS sequence"/>
</dbReference>
<dbReference type="EMBL" id="JAQMLU010000002">
    <property type="protein sequence ID" value="MDB8749282.1"/>
    <property type="molecule type" value="Genomic_DNA"/>
</dbReference>
<gene>
    <name evidence="1" type="ORF">PNW00_02350</name>
</gene>
<evidence type="ECO:0000313" key="2">
    <source>
        <dbReference type="Proteomes" id="UP001213042"/>
    </source>
</evidence>
<dbReference type="RefSeq" id="WP_195220453.1">
    <property type="nucleotide sequence ID" value="NZ_JADMWL010000002.1"/>
</dbReference>
<accession>A0AAW6EF73</accession>
<evidence type="ECO:0000313" key="1">
    <source>
        <dbReference type="EMBL" id="MDB8749282.1"/>
    </source>
</evidence>
<proteinExistence type="predicted"/>
<dbReference type="AlphaFoldDB" id="A0AAW6EF73"/>
<reference evidence="1" key="1">
    <citation type="submission" date="2023-01" db="EMBL/GenBank/DDBJ databases">
        <title>Human gut microbiome strain richness.</title>
        <authorList>
            <person name="Chen-Liaw A."/>
        </authorList>
    </citation>
    <scope>NUCLEOTIDE SEQUENCE</scope>
    <source>
        <strain evidence="1">D43st1_D9_D43t1_170807</strain>
    </source>
</reference>
<sequence>MNNIEYNVCDWYNEGIPSDLANNTNNFNTRYVVERFLNKDRSKAHSMFRNPAKGLLKALDLTSENITDSEAFSAFAFMNFFQRPEMSAGKSLNFNDCDVKHANDVVKSVVEIIKPRLIVFLSQKAFDKLDQTLIADSEICAVSHPTCPHWNGGNGLDKFINALKETTILDEFNRYKPLKESEVNKIIKNIDRFKLVRKKSFNKDVINCKLISSDNELNEIIWYFNGAYGIGYLVKYNVLWIWNYKTKSYVDENDPNVSKIYNEIKEFIENKL</sequence>